<dbReference type="PANTHER" id="PTHR43798:SF33">
    <property type="entry name" value="HYDROLASE, PUTATIVE (AFU_ORTHOLOGUE AFUA_2G14860)-RELATED"/>
    <property type="match status" value="1"/>
</dbReference>
<organism evidence="4 5">
    <name type="scientific">Subtercola vilae</name>
    <dbReference type="NCBI Taxonomy" id="2056433"/>
    <lineage>
        <taxon>Bacteria</taxon>
        <taxon>Bacillati</taxon>
        <taxon>Actinomycetota</taxon>
        <taxon>Actinomycetes</taxon>
        <taxon>Micrococcales</taxon>
        <taxon>Microbacteriaceae</taxon>
        <taxon>Subtercola</taxon>
    </lineage>
</organism>
<dbReference type="InterPro" id="IPR002410">
    <property type="entry name" value="Peptidase_S33"/>
</dbReference>
<gene>
    <name evidence="4" type="ORF">D4765_11620</name>
</gene>
<dbReference type="OrthoDB" id="5902829at2"/>
<dbReference type="RefSeq" id="WP_136642464.1">
    <property type="nucleotide sequence ID" value="NZ_QYRT01000021.1"/>
</dbReference>
<evidence type="ECO:0000313" key="5">
    <source>
        <dbReference type="Proteomes" id="UP000306192"/>
    </source>
</evidence>
<name>A0A4T2BZU1_9MICO</name>
<dbReference type="AlphaFoldDB" id="A0A4T2BZU1"/>
<dbReference type="GO" id="GO:0004177">
    <property type="term" value="F:aminopeptidase activity"/>
    <property type="evidence" value="ECO:0007669"/>
    <property type="project" value="UniProtKB-EC"/>
</dbReference>
<comment type="similarity">
    <text evidence="1">Belongs to the peptidase S33 family.</text>
</comment>
<dbReference type="Gene3D" id="3.40.50.1820">
    <property type="entry name" value="alpha/beta hydrolase"/>
    <property type="match status" value="1"/>
</dbReference>
<dbReference type="PANTHER" id="PTHR43798">
    <property type="entry name" value="MONOACYLGLYCEROL LIPASE"/>
    <property type="match status" value="1"/>
</dbReference>
<comment type="caution">
    <text evidence="4">The sequence shown here is derived from an EMBL/GenBank/DDBJ whole genome shotgun (WGS) entry which is preliminary data.</text>
</comment>
<dbReference type="Pfam" id="PF00561">
    <property type="entry name" value="Abhydrolase_1"/>
    <property type="match status" value="1"/>
</dbReference>
<dbReference type="InterPro" id="IPR000073">
    <property type="entry name" value="AB_hydrolase_1"/>
</dbReference>
<dbReference type="PRINTS" id="PR00111">
    <property type="entry name" value="ABHYDROLASE"/>
</dbReference>
<dbReference type="InterPro" id="IPR050266">
    <property type="entry name" value="AB_hydrolase_sf"/>
</dbReference>
<dbReference type="PRINTS" id="PR00793">
    <property type="entry name" value="PROAMNOPTASE"/>
</dbReference>
<dbReference type="GO" id="GO:0016020">
    <property type="term" value="C:membrane"/>
    <property type="evidence" value="ECO:0007669"/>
    <property type="project" value="TreeGrafter"/>
</dbReference>
<dbReference type="EMBL" id="QYRT01000021">
    <property type="protein sequence ID" value="TIH35178.1"/>
    <property type="molecule type" value="Genomic_DNA"/>
</dbReference>
<evidence type="ECO:0000259" key="3">
    <source>
        <dbReference type="Pfam" id="PF00561"/>
    </source>
</evidence>
<keyword evidence="2 4" id="KW-0378">Hydrolase</keyword>
<accession>A0A4T2BZU1</accession>
<protein>
    <submittedName>
        <fullName evidence="4">Alpha/beta hydrolase</fullName>
    </submittedName>
</protein>
<evidence type="ECO:0000313" key="4">
    <source>
        <dbReference type="EMBL" id="TIH35178.1"/>
    </source>
</evidence>
<dbReference type="Proteomes" id="UP000306192">
    <property type="component" value="Unassembled WGS sequence"/>
</dbReference>
<dbReference type="InterPro" id="IPR029058">
    <property type="entry name" value="AB_hydrolase_fold"/>
</dbReference>
<feature type="domain" description="AB hydrolase-1" evidence="3">
    <location>
        <begin position="38"/>
        <end position="278"/>
    </location>
</feature>
<proteinExistence type="inferred from homology"/>
<dbReference type="GO" id="GO:0006508">
    <property type="term" value="P:proteolysis"/>
    <property type="evidence" value="ECO:0007669"/>
    <property type="project" value="InterPro"/>
</dbReference>
<keyword evidence="5" id="KW-1185">Reference proteome</keyword>
<sequence length="305" mass="33430">MTDQNVSPEFAKATTTAQRVLINGNELAVEVLGPEGAPVIITHHGAPGLGSRAEPRASFGRLADEYRVVVFDARGSGESEGSGEFSHEQWAADIDALRQWVGAEKIVMAGGSYGGFMSMEYAVRYPEHVTAVVLRDTSPDNGNAHLARENALASDRVSVDMEKFDRIDEGRVRDNDDLYDCWLEILPLYDFAYDPAAAARKAAATPYRYRAHNYSFSQNLPNYDLKPQLAELDVPLLITVGRHDWITPVSCSETIAGLVAGSELVVFEKSGHSPQIEEVDEWTQTVRAFLHRVAPPSALRALAGE</sequence>
<dbReference type="SUPFAM" id="SSF53474">
    <property type="entry name" value="alpha/beta-Hydrolases"/>
    <property type="match status" value="1"/>
</dbReference>
<evidence type="ECO:0000256" key="1">
    <source>
        <dbReference type="ARBA" id="ARBA00010088"/>
    </source>
</evidence>
<evidence type="ECO:0000256" key="2">
    <source>
        <dbReference type="ARBA" id="ARBA00022801"/>
    </source>
</evidence>
<reference evidence="4 5" key="1">
    <citation type="journal article" date="2019" name="Microorganisms">
        <title>Systematic Affiliation and Genome Analysis of Subtercola vilae DB165(T) with Particular Emphasis on Cold Adaptation of an Isolate from a High-Altitude Cold Volcano Lake.</title>
        <authorList>
            <person name="Villalobos A.S."/>
            <person name="Wiese J."/>
            <person name="Imhoff J.F."/>
            <person name="Dorador C."/>
            <person name="Keller A."/>
            <person name="Hentschel U."/>
        </authorList>
    </citation>
    <scope>NUCLEOTIDE SEQUENCE [LARGE SCALE GENOMIC DNA]</scope>
    <source>
        <strain evidence="4 5">DB165</strain>
    </source>
</reference>